<dbReference type="SMART" id="SM00225">
    <property type="entry name" value="BTB"/>
    <property type="match status" value="1"/>
</dbReference>
<evidence type="ECO:0000259" key="4">
    <source>
        <dbReference type="PROSITE" id="PS50144"/>
    </source>
</evidence>
<comment type="similarity">
    <text evidence="2">Belongs to the Tdpoz family.</text>
</comment>
<dbReference type="GO" id="GO:0016567">
    <property type="term" value="P:protein ubiquitination"/>
    <property type="evidence" value="ECO:0007669"/>
    <property type="project" value="InterPro"/>
</dbReference>
<dbReference type="AlphaFoldDB" id="A0AAV5BNT9"/>
<dbReference type="PANTHER" id="PTHR26379:SF355">
    <property type="entry name" value="BTB DOMAIN-CONTAINING PROTEIN"/>
    <property type="match status" value="1"/>
</dbReference>
<comment type="pathway">
    <text evidence="1">Protein modification; protein ubiquitination.</text>
</comment>
<organism evidence="5 6">
    <name type="scientific">Eleusine coracana subsp. coracana</name>
    <dbReference type="NCBI Taxonomy" id="191504"/>
    <lineage>
        <taxon>Eukaryota</taxon>
        <taxon>Viridiplantae</taxon>
        <taxon>Streptophyta</taxon>
        <taxon>Embryophyta</taxon>
        <taxon>Tracheophyta</taxon>
        <taxon>Spermatophyta</taxon>
        <taxon>Magnoliopsida</taxon>
        <taxon>Liliopsida</taxon>
        <taxon>Poales</taxon>
        <taxon>Poaceae</taxon>
        <taxon>PACMAD clade</taxon>
        <taxon>Chloridoideae</taxon>
        <taxon>Cynodonteae</taxon>
        <taxon>Eleusininae</taxon>
        <taxon>Eleusine</taxon>
    </lineage>
</organism>
<dbReference type="Pfam" id="PF22486">
    <property type="entry name" value="MATH_2"/>
    <property type="match status" value="1"/>
</dbReference>
<dbReference type="InterPro" id="IPR056423">
    <property type="entry name" value="BACK_BPM_SPOP"/>
</dbReference>
<dbReference type="PROSITE" id="PS50097">
    <property type="entry name" value="BTB"/>
    <property type="match status" value="1"/>
</dbReference>
<comment type="caution">
    <text evidence="5">The sequence shown here is derived from an EMBL/GenBank/DDBJ whole genome shotgun (WGS) entry which is preliminary data.</text>
</comment>
<dbReference type="SUPFAM" id="SSF54695">
    <property type="entry name" value="POZ domain"/>
    <property type="match status" value="1"/>
</dbReference>
<evidence type="ECO:0000313" key="5">
    <source>
        <dbReference type="EMBL" id="GJM88096.1"/>
    </source>
</evidence>
<name>A0AAV5BNT9_ELECO</name>
<dbReference type="InterPro" id="IPR008974">
    <property type="entry name" value="TRAF-like"/>
</dbReference>
<dbReference type="Pfam" id="PF00651">
    <property type="entry name" value="BTB"/>
    <property type="match status" value="1"/>
</dbReference>
<dbReference type="Gene3D" id="3.30.710.10">
    <property type="entry name" value="Potassium Channel Kv1.1, Chain A"/>
    <property type="match status" value="1"/>
</dbReference>
<dbReference type="Gene3D" id="2.60.210.10">
    <property type="entry name" value="Apoptosis, Tumor Necrosis Factor Receptor Associated Protein 2, Chain A"/>
    <property type="match status" value="1"/>
</dbReference>
<keyword evidence="6" id="KW-1185">Reference proteome</keyword>
<sequence>MASTARRFAQSASSIVTRELTASHKVTFNAYSPSTKIPVKTFYHSSPIFEAGGYSWQIRYYPNLYRCWWSGDDYISFYLDLVDADRSASLPETDPLQFKLALLDQAGNPVPEHSRLKQESTFWTRKIEYSIRTTRSFSSHDPADTVYVDDDDNDSNNSTTITVPSSDLHKHLHNLLWKKQGLLTARSPVFEAAIASLKKEKSGFGVMKIEGIEPNKVFKAVLHFMYTDSLPSDYKIHTDDVTMARDLLAAAHRYQLERLKLMCEDALCKRMDVSTVAATLAVADQHHCDALKAACLEFIGRPGNLKAIMETRDFEKISPVVLMKQLV</sequence>
<dbReference type="InterPro" id="IPR011333">
    <property type="entry name" value="SKP1/BTB/POZ_sf"/>
</dbReference>
<dbReference type="Pfam" id="PF24570">
    <property type="entry name" value="BACK_BPM_SPOP"/>
    <property type="match status" value="1"/>
</dbReference>
<dbReference type="Gene3D" id="6.10.250.3030">
    <property type="match status" value="1"/>
</dbReference>
<dbReference type="PROSITE" id="PS50144">
    <property type="entry name" value="MATH"/>
    <property type="match status" value="1"/>
</dbReference>
<dbReference type="SUPFAM" id="SSF49599">
    <property type="entry name" value="TRAF domain-like"/>
    <property type="match status" value="1"/>
</dbReference>
<accession>A0AAV5BNT9</accession>
<reference evidence="5" key="2">
    <citation type="submission" date="2021-12" db="EMBL/GenBank/DDBJ databases">
        <title>Resequencing data analysis of finger millet.</title>
        <authorList>
            <person name="Hatakeyama M."/>
            <person name="Aluri S."/>
            <person name="Balachadran M.T."/>
            <person name="Sivarajan S.R."/>
            <person name="Poveda L."/>
            <person name="Shimizu-Inatsugi R."/>
            <person name="Schlapbach R."/>
            <person name="Sreeman S.M."/>
            <person name="Shimizu K.K."/>
        </authorList>
    </citation>
    <scope>NUCLEOTIDE SEQUENCE</scope>
</reference>
<dbReference type="PANTHER" id="PTHR26379">
    <property type="entry name" value="BTB/POZ AND MATH DOMAIN-CONTAINING PROTEIN 1"/>
    <property type="match status" value="1"/>
</dbReference>
<dbReference type="InterPro" id="IPR000210">
    <property type="entry name" value="BTB/POZ_dom"/>
</dbReference>
<feature type="domain" description="BTB" evidence="3">
    <location>
        <begin position="157"/>
        <end position="234"/>
    </location>
</feature>
<evidence type="ECO:0000256" key="1">
    <source>
        <dbReference type="ARBA" id="ARBA00004906"/>
    </source>
</evidence>
<evidence type="ECO:0000313" key="6">
    <source>
        <dbReference type="Proteomes" id="UP001054889"/>
    </source>
</evidence>
<dbReference type="EMBL" id="BQKI01000002">
    <property type="protein sequence ID" value="GJM88096.1"/>
    <property type="molecule type" value="Genomic_DNA"/>
</dbReference>
<dbReference type="CDD" id="cd00121">
    <property type="entry name" value="MATH"/>
    <property type="match status" value="1"/>
</dbReference>
<proteinExistence type="inferred from homology"/>
<reference evidence="5" key="1">
    <citation type="journal article" date="2018" name="DNA Res.">
        <title>Multiple hybrid de novo genome assembly of finger millet, an orphan allotetraploid crop.</title>
        <authorList>
            <person name="Hatakeyama M."/>
            <person name="Aluri S."/>
            <person name="Balachadran M.T."/>
            <person name="Sivarajan S.R."/>
            <person name="Patrignani A."/>
            <person name="Gruter S."/>
            <person name="Poveda L."/>
            <person name="Shimizu-Inatsugi R."/>
            <person name="Baeten J."/>
            <person name="Francoijs K.J."/>
            <person name="Nataraja K.N."/>
            <person name="Reddy Y.A.N."/>
            <person name="Phadnis S."/>
            <person name="Ravikumar R.L."/>
            <person name="Schlapbach R."/>
            <person name="Sreeman S.M."/>
            <person name="Shimizu K.K."/>
        </authorList>
    </citation>
    <scope>NUCLEOTIDE SEQUENCE</scope>
</reference>
<evidence type="ECO:0000259" key="3">
    <source>
        <dbReference type="PROSITE" id="PS50097"/>
    </source>
</evidence>
<evidence type="ECO:0000256" key="2">
    <source>
        <dbReference type="ARBA" id="ARBA00010846"/>
    </source>
</evidence>
<gene>
    <name evidence="5" type="primary">ga04122</name>
    <name evidence="5" type="ORF">PR202_ga04122</name>
</gene>
<protein>
    <submittedName>
        <fullName evidence="5">Uncharacterized protein</fullName>
    </submittedName>
</protein>
<dbReference type="InterPro" id="IPR002083">
    <property type="entry name" value="MATH/TRAF_dom"/>
</dbReference>
<dbReference type="Proteomes" id="UP001054889">
    <property type="component" value="Unassembled WGS sequence"/>
</dbReference>
<feature type="domain" description="MATH" evidence="4">
    <location>
        <begin position="21"/>
        <end position="159"/>
    </location>
</feature>
<dbReference type="InterPro" id="IPR045005">
    <property type="entry name" value="BPM1-6"/>
</dbReference>